<dbReference type="OrthoDB" id="9797415at2"/>
<dbReference type="InterPro" id="IPR006439">
    <property type="entry name" value="HAD-SF_hydro_IA"/>
</dbReference>
<dbReference type="RefSeq" id="WP_073190801.1">
    <property type="nucleotide sequence ID" value="NZ_FQTW01000001.1"/>
</dbReference>
<dbReference type="Pfam" id="PF00702">
    <property type="entry name" value="Hydrolase"/>
    <property type="match status" value="1"/>
</dbReference>
<dbReference type="Gene3D" id="3.40.50.1000">
    <property type="entry name" value="HAD superfamily/HAD-like"/>
    <property type="match status" value="1"/>
</dbReference>
<accession>A0A1M4SKC8</accession>
<keyword evidence="1" id="KW-0378">Hydrolase</keyword>
<evidence type="ECO:0000313" key="1">
    <source>
        <dbReference type="EMBL" id="SHE32734.1"/>
    </source>
</evidence>
<dbReference type="InterPro" id="IPR023198">
    <property type="entry name" value="PGP-like_dom2"/>
</dbReference>
<protein>
    <submittedName>
        <fullName evidence="1">Putative hydrolase of the HAD superfamily</fullName>
    </submittedName>
</protein>
<dbReference type="PANTHER" id="PTHR43611">
    <property type="entry name" value="ALPHA-D-GLUCOSE 1-PHOSPHATE PHOSPHATASE"/>
    <property type="match status" value="1"/>
</dbReference>
<dbReference type="SFLD" id="SFLDG01129">
    <property type="entry name" value="C1.5:_HAD__Beta-PGM__Phosphata"/>
    <property type="match status" value="1"/>
</dbReference>
<dbReference type="InterPro" id="IPR023214">
    <property type="entry name" value="HAD_sf"/>
</dbReference>
<dbReference type="SFLD" id="SFLDS00003">
    <property type="entry name" value="Haloacid_Dehalogenase"/>
    <property type="match status" value="1"/>
</dbReference>
<proteinExistence type="predicted"/>
<dbReference type="Gene3D" id="1.10.150.240">
    <property type="entry name" value="Putative phosphatase, domain 2"/>
    <property type="match status" value="1"/>
</dbReference>
<dbReference type="PRINTS" id="PR00413">
    <property type="entry name" value="HADHALOGNASE"/>
</dbReference>
<sequence length="203" mass="23769">MKIKHLIFDFGDVFLTLNKSATNKHLSRFGLTEFTPEMLQQNEAYEQGLISTKDFINFYTSTVDGLTADEFIQAWNSILIDFPEHRLRFIQRLAQQAKFDLMLLSNTNELHISWVKKHIDCFESFKSCFSQFYLSHEIKLRKPNPEIFEFVINQNKFKANHCLFVDDTKEHTLGAQSLGINTWHLQAGQENVTDLFTKKAHLF</sequence>
<dbReference type="SUPFAM" id="SSF56784">
    <property type="entry name" value="HAD-like"/>
    <property type="match status" value="1"/>
</dbReference>
<keyword evidence="2" id="KW-1185">Reference proteome</keyword>
<dbReference type="GO" id="GO:0016787">
    <property type="term" value="F:hydrolase activity"/>
    <property type="evidence" value="ECO:0007669"/>
    <property type="project" value="UniProtKB-KW"/>
</dbReference>
<dbReference type="STRING" id="1155689.SAMN05444278_101208"/>
<organism evidence="1 2">
    <name type="scientific">Psychroflexus salarius</name>
    <dbReference type="NCBI Taxonomy" id="1155689"/>
    <lineage>
        <taxon>Bacteria</taxon>
        <taxon>Pseudomonadati</taxon>
        <taxon>Bacteroidota</taxon>
        <taxon>Flavobacteriia</taxon>
        <taxon>Flavobacteriales</taxon>
        <taxon>Flavobacteriaceae</taxon>
        <taxon>Psychroflexus</taxon>
    </lineage>
</organism>
<dbReference type="EMBL" id="FQTW01000001">
    <property type="protein sequence ID" value="SHE32734.1"/>
    <property type="molecule type" value="Genomic_DNA"/>
</dbReference>
<name>A0A1M4SKC8_9FLAO</name>
<dbReference type="PANTHER" id="PTHR43611:SF3">
    <property type="entry name" value="FLAVIN MONONUCLEOTIDE HYDROLASE 1, CHLOROPLATIC"/>
    <property type="match status" value="1"/>
</dbReference>
<dbReference type="Proteomes" id="UP000184462">
    <property type="component" value="Unassembled WGS sequence"/>
</dbReference>
<dbReference type="AlphaFoldDB" id="A0A1M4SKC8"/>
<reference evidence="1 2" key="1">
    <citation type="submission" date="2016-11" db="EMBL/GenBank/DDBJ databases">
        <authorList>
            <person name="Jaros S."/>
            <person name="Januszkiewicz K."/>
            <person name="Wedrychowicz H."/>
        </authorList>
    </citation>
    <scope>NUCLEOTIDE SEQUENCE [LARGE SCALE GENOMIC DNA]</scope>
    <source>
        <strain evidence="1 2">DSM 25661</strain>
    </source>
</reference>
<dbReference type="InterPro" id="IPR036412">
    <property type="entry name" value="HAD-like_sf"/>
</dbReference>
<dbReference type="NCBIfam" id="TIGR01509">
    <property type="entry name" value="HAD-SF-IA-v3"/>
    <property type="match status" value="1"/>
</dbReference>
<evidence type="ECO:0000313" key="2">
    <source>
        <dbReference type="Proteomes" id="UP000184462"/>
    </source>
</evidence>
<gene>
    <name evidence="1" type="ORF">SAMN05444278_101208</name>
</gene>